<dbReference type="OMA" id="MAIGESH"/>
<evidence type="ECO:0008006" key="4">
    <source>
        <dbReference type="Google" id="ProtNLM"/>
    </source>
</evidence>
<accession>A0A068UZ08</accession>
<proteinExistence type="predicted"/>
<protein>
    <recommendedName>
        <fullName evidence="4">DUF1677 domain-containing protein</fullName>
    </recommendedName>
</protein>
<dbReference type="InterPro" id="IPR012876">
    <property type="entry name" value="DUF1677_pln"/>
</dbReference>
<reference evidence="3" key="1">
    <citation type="journal article" date="2014" name="Science">
        <title>The coffee genome provides insight into the convergent evolution of caffeine biosynthesis.</title>
        <authorList>
            <person name="Denoeud F."/>
            <person name="Carretero-Paulet L."/>
            <person name="Dereeper A."/>
            <person name="Droc G."/>
            <person name="Guyot R."/>
            <person name="Pietrella M."/>
            <person name="Zheng C."/>
            <person name="Alberti A."/>
            <person name="Anthony F."/>
            <person name="Aprea G."/>
            <person name="Aury J.M."/>
            <person name="Bento P."/>
            <person name="Bernard M."/>
            <person name="Bocs S."/>
            <person name="Campa C."/>
            <person name="Cenci A."/>
            <person name="Combes M.C."/>
            <person name="Crouzillat D."/>
            <person name="Da Silva C."/>
            <person name="Daddiego L."/>
            <person name="De Bellis F."/>
            <person name="Dussert S."/>
            <person name="Garsmeur O."/>
            <person name="Gayraud T."/>
            <person name="Guignon V."/>
            <person name="Jahn K."/>
            <person name="Jamilloux V."/>
            <person name="Joet T."/>
            <person name="Labadie K."/>
            <person name="Lan T."/>
            <person name="Leclercq J."/>
            <person name="Lepelley M."/>
            <person name="Leroy T."/>
            <person name="Li L.T."/>
            <person name="Librado P."/>
            <person name="Lopez L."/>
            <person name="Munoz A."/>
            <person name="Noel B."/>
            <person name="Pallavicini A."/>
            <person name="Perrotta G."/>
            <person name="Poncet V."/>
            <person name="Pot D."/>
            <person name="Priyono X."/>
            <person name="Rigoreau M."/>
            <person name="Rouard M."/>
            <person name="Rozas J."/>
            <person name="Tranchant-Dubreuil C."/>
            <person name="VanBuren R."/>
            <person name="Zhang Q."/>
            <person name="Andrade A.C."/>
            <person name="Argout X."/>
            <person name="Bertrand B."/>
            <person name="de Kochko A."/>
            <person name="Graziosi G."/>
            <person name="Henry R.J."/>
            <person name="Jayarama X."/>
            <person name="Ming R."/>
            <person name="Nagai C."/>
            <person name="Rounsley S."/>
            <person name="Sankoff D."/>
            <person name="Giuliano G."/>
            <person name="Albert V.A."/>
            <person name="Wincker P."/>
            <person name="Lashermes P."/>
        </authorList>
    </citation>
    <scope>NUCLEOTIDE SEQUENCE [LARGE SCALE GENOMIC DNA]</scope>
    <source>
        <strain evidence="3">cv. DH200-94</strain>
    </source>
</reference>
<feature type="compositionally biased region" description="Polar residues" evidence="1">
    <location>
        <begin position="64"/>
        <end position="78"/>
    </location>
</feature>
<evidence type="ECO:0000256" key="1">
    <source>
        <dbReference type="SAM" id="MobiDB-lite"/>
    </source>
</evidence>
<dbReference type="InParanoid" id="A0A068UZ08"/>
<feature type="region of interest" description="Disordered" evidence="1">
    <location>
        <begin position="64"/>
        <end position="90"/>
    </location>
</feature>
<evidence type="ECO:0000313" key="2">
    <source>
        <dbReference type="EMBL" id="CDP13484.1"/>
    </source>
</evidence>
<dbReference type="PANTHER" id="PTHR33108:SF76">
    <property type="entry name" value="OS06G0199402 PROTEIN"/>
    <property type="match status" value="1"/>
</dbReference>
<organism evidence="2 3">
    <name type="scientific">Coffea canephora</name>
    <name type="common">Robusta coffee</name>
    <dbReference type="NCBI Taxonomy" id="49390"/>
    <lineage>
        <taxon>Eukaryota</taxon>
        <taxon>Viridiplantae</taxon>
        <taxon>Streptophyta</taxon>
        <taxon>Embryophyta</taxon>
        <taxon>Tracheophyta</taxon>
        <taxon>Spermatophyta</taxon>
        <taxon>Magnoliopsida</taxon>
        <taxon>eudicotyledons</taxon>
        <taxon>Gunneridae</taxon>
        <taxon>Pentapetalae</taxon>
        <taxon>asterids</taxon>
        <taxon>lamiids</taxon>
        <taxon>Gentianales</taxon>
        <taxon>Rubiaceae</taxon>
        <taxon>Ixoroideae</taxon>
        <taxon>Gardenieae complex</taxon>
        <taxon>Bertiereae - Coffeeae clade</taxon>
        <taxon>Coffeeae</taxon>
        <taxon>Coffea</taxon>
    </lineage>
</organism>
<name>A0A068UZ08_COFCA</name>
<dbReference type="Pfam" id="PF07911">
    <property type="entry name" value="DUF1677"/>
    <property type="match status" value="1"/>
</dbReference>
<dbReference type="Proteomes" id="UP000295252">
    <property type="component" value="Chromosome X"/>
</dbReference>
<evidence type="ECO:0000313" key="3">
    <source>
        <dbReference type="Proteomes" id="UP000295252"/>
    </source>
</evidence>
<dbReference type="PANTHER" id="PTHR33108">
    <property type="entry name" value="OS01G0745000 PROTEIN"/>
    <property type="match status" value="1"/>
</dbReference>
<dbReference type="Gramene" id="CDP13484">
    <property type="protein sequence ID" value="CDP13484"/>
    <property type="gene ID" value="GSCOC_T00038442001"/>
</dbReference>
<dbReference type="AlphaFoldDB" id="A0A068UZ08"/>
<dbReference type="EMBL" id="HG739159">
    <property type="protein sequence ID" value="CDP13484.1"/>
    <property type="molecule type" value="Genomic_DNA"/>
</dbReference>
<dbReference type="PhylomeDB" id="A0A068UZ08"/>
<dbReference type="OrthoDB" id="1911663at2759"/>
<dbReference type="STRING" id="49390.A0A068UZ08"/>
<sequence length="206" mass="23071">MVFKLLIIGGEIFRKKKKNPQICQLKKPCQTHNNISSPISLVCLSAGFKPQDRESIPKMTAIDTQTSPEASSLNMAKMSSSSSSSSPNSDLEFAKCECCGLTEECTEAYIKRVRERFRGRWICGLCAEAVKDEVVRSQRRTGDEEEALNSHMSFCKKFRSLRPPPNPTHDQLISAVKQLLLRSLDSPSPKKEALVRSRSCFSALDR</sequence>
<gene>
    <name evidence="2" type="ORF">GSCOC_T00038442001</name>
</gene>
<keyword evidence="3" id="KW-1185">Reference proteome</keyword>